<dbReference type="InterPro" id="IPR011990">
    <property type="entry name" value="TPR-like_helical_dom_sf"/>
</dbReference>
<proteinExistence type="predicted"/>
<feature type="region of interest" description="Disordered" evidence="1">
    <location>
        <begin position="72"/>
        <end position="101"/>
    </location>
</feature>
<evidence type="ECO:0008006" key="4">
    <source>
        <dbReference type="Google" id="ProtNLM"/>
    </source>
</evidence>
<feature type="compositionally biased region" description="Polar residues" evidence="1">
    <location>
        <begin position="82"/>
        <end position="100"/>
    </location>
</feature>
<keyword evidence="2" id="KW-0732">Signal</keyword>
<protein>
    <recommendedName>
        <fullName evidence="4">Pentacotripeptide-repeat region of PRORP domain-containing protein</fullName>
    </recommendedName>
</protein>
<accession>A0A7S4U6T9</accession>
<dbReference type="PANTHER" id="PTHR45613:SF9">
    <property type="entry name" value="MITOCHONDRIAL GROUP I INTRON SPLICING FACTOR CCM1"/>
    <property type="match status" value="1"/>
</dbReference>
<evidence type="ECO:0000256" key="1">
    <source>
        <dbReference type="SAM" id="MobiDB-lite"/>
    </source>
</evidence>
<organism evidence="3">
    <name type="scientific">Guillardia theta</name>
    <name type="common">Cryptophyte</name>
    <name type="synonym">Cryptomonas phi</name>
    <dbReference type="NCBI Taxonomy" id="55529"/>
    <lineage>
        <taxon>Eukaryota</taxon>
        <taxon>Cryptophyceae</taxon>
        <taxon>Pyrenomonadales</taxon>
        <taxon>Geminigeraceae</taxon>
        <taxon>Guillardia</taxon>
    </lineage>
</organism>
<dbReference type="AlphaFoldDB" id="A0A7S4U6T9"/>
<dbReference type="Gene3D" id="1.25.40.10">
    <property type="entry name" value="Tetratricopeptide repeat domain"/>
    <property type="match status" value="2"/>
</dbReference>
<sequence length="486" mass="55038">MKLDSSFLFVLSVLTMRAGLNTAFFSLPLPLTGGSFGRTLKPIATRLAGQPHMTVMGYNSKPSRQNGIAISRTRNKKRHLSPRTSPPAQQSATTTKSSKQITRKLKHLIKTDPGEATRYFHELRSSNLVDSYHYAVMIEEAEDLPGAMELLEELRGRGLQEQCACHNSILKKICMMGQMEEAEKYFLRMKGDASISPNYRTYCHLILAHSGSNESRCEELFEEMRVGNLSLGYGRWQELVKDLRIKMETTNLQDKLRSSLEGPVGEFERLLGEGLVDTVTFNLVLNSSKTAEEAEETWRRLQLIDLKPDVTSYKIFLKILCSHHKFQQAEEVMEEAMQKQLENNKIFTRLISSYSDAGRGGDADRIFQLARARGFLKQHETYESVVRGLQLATYKKLLRSLIEMEDHNRAVDVLIQMLKTDVLDTSSIDLILSVPGTHIAYDLLLKLQAQDIQLEAATTSLLLKTLSRKKSPHELSQLISAFKHSL</sequence>
<dbReference type="InterPro" id="IPR002885">
    <property type="entry name" value="PPR_rpt"/>
</dbReference>
<evidence type="ECO:0000313" key="3">
    <source>
        <dbReference type="EMBL" id="CAE2326737.1"/>
    </source>
</evidence>
<name>A0A7S4U6T9_GUITH</name>
<reference evidence="3" key="1">
    <citation type="submission" date="2021-01" db="EMBL/GenBank/DDBJ databases">
        <authorList>
            <person name="Corre E."/>
            <person name="Pelletier E."/>
            <person name="Niang G."/>
            <person name="Scheremetjew M."/>
            <person name="Finn R."/>
            <person name="Kale V."/>
            <person name="Holt S."/>
            <person name="Cochrane G."/>
            <person name="Meng A."/>
            <person name="Brown T."/>
            <person name="Cohen L."/>
        </authorList>
    </citation>
    <scope>NUCLEOTIDE SEQUENCE</scope>
    <source>
        <strain evidence="3">CCMP 2712</strain>
    </source>
</reference>
<dbReference type="PANTHER" id="PTHR45613">
    <property type="entry name" value="PENTATRICOPEPTIDE REPEAT-CONTAINING PROTEIN"/>
    <property type="match status" value="1"/>
</dbReference>
<feature type="signal peptide" evidence="2">
    <location>
        <begin position="1"/>
        <end position="23"/>
    </location>
</feature>
<evidence type="ECO:0000256" key="2">
    <source>
        <dbReference type="SAM" id="SignalP"/>
    </source>
</evidence>
<dbReference type="Pfam" id="PF01535">
    <property type="entry name" value="PPR"/>
    <property type="match status" value="2"/>
</dbReference>
<gene>
    <name evidence="3" type="ORF">GTHE00462_LOCUS30654</name>
</gene>
<dbReference type="EMBL" id="HBKN01039119">
    <property type="protein sequence ID" value="CAE2326737.1"/>
    <property type="molecule type" value="Transcribed_RNA"/>
</dbReference>
<feature type="chain" id="PRO_5031146483" description="Pentacotripeptide-repeat region of PRORP domain-containing protein" evidence="2">
    <location>
        <begin position="24"/>
        <end position="486"/>
    </location>
</feature>